<dbReference type="AlphaFoldDB" id="K3ZBF8"/>
<evidence type="ECO:0000313" key="2">
    <source>
        <dbReference type="Proteomes" id="UP000004995"/>
    </source>
</evidence>
<name>K3ZBF8_SETIT</name>
<dbReference type="HOGENOM" id="CLU_2692461_0_0_1"/>
<dbReference type="InParanoid" id="K3ZBF8"/>
<dbReference type="EMBL" id="AGNK02001718">
    <property type="status" value="NOT_ANNOTATED_CDS"/>
    <property type="molecule type" value="Genomic_DNA"/>
</dbReference>
<dbReference type="Gramene" id="KQL15473">
    <property type="protein sequence ID" value="KQL15473"/>
    <property type="gene ID" value="SETIT_023879mg"/>
</dbReference>
<evidence type="ECO:0000313" key="1">
    <source>
        <dbReference type="EnsemblPlants" id="KQL15473"/>
    </source>
</evidence>
<sequence length="74" mass="8035">MEESSTDGYLMKVGSASRFPDASHAYCSLVLLPFPFDSHNIEVSGCLFIFSSNTKVSGVWCLVGSVPDLITMLE</sequence>
<protein>
    <submittedName>
        <fullName evidence="1">Uncharacterized protein</fullName>
    </submittedName>
</protein>
<dbReference type="Proteomes" id="UP000004995">
    <property type="component" value="Unassembled WGS sequence"/>
</dbReference>
<reference evidence="2" key="1">
    <citation type="journal article" date="2012" name="Nat. Biotechnol.">
        <title>Reference genome sequence of the model plant Setaria.</title>
        <authorList>
            <person name="Bennetzen J.L."/>
            <person name="Schmutz J."/>
            <person name="Wang H."/>
            <person name="Percifield R."/>
            <person name="Hawkins J."/>
            <person name="Pontaroli A.C."/>
            <person name="Estep M."/>
            <person name="Feng L."/>
            <person name="Vaughn J.N."/>
            <person name="Grimwood J."/>
            <person name="Jenkins J."/>
            <person name="Barry K."/>
            <person name="Lindquist E."/>
            <person name="Hellsten U."/>
            <person name="Deshpande S."/>
            <person name="Wang X."/>
            <person name="Wu X."/>
            <person name="Mitros T."/>
            <person name="Triplett J."/>
            <person name="Yang X."/>
            <person name="Ye C.Y."/>
            <person name="Mauro-Herrera M."/>
            <person name="Wang L."/>
            <person name="Li P."/>
            <person name="Sharma M."/>
            <person name="Sharma R."/>
            <person name="Ronald P.C."/>
            <person name="Panaud O."/>
            <person name="Kellogg E.A."/>
            <person name="Brutnell T.P."/>
            <person name="Doust A.N."/>
            <person name="Tuskan G.A."/>
            <person name="Rokhsar D."/>
            <person name="Devos K.M."/>
        </authorList>
    </citation>
    <scope>NUCLEOTIDE SEQUENCE [LARGE SCALE GENOMIC DNA]</scope>
    <source>
        <strain evidence="2">cv. Yugu1</strain>
    </source>
</reference>
<organism evidence="1 2">
    <name type="scientific">Setaria italica</name>
    <name type="common">Foxtail millet</name>
    <name type="synonym">Panicum italicum</name>
    <dbReference type="NCBI Taxonomy" id="4555"/>
    <lineage>
        <taxon>Eukaryota</taxon>
        <taxon>Viridiplantae</taxon>
        <taxon>Streptophyta</taxon>
        <taxon>Embryophyta</taxon>
        <taxon>Tracheophyta</taxon>
        <taxon>Spermatophyta</taxon>
        <taxon>Magnoliopsida</taxon>
        <taxon>Liliopsida</taxon>
        <taxon>Poales</taxon>
        <taxon>Poaceae</taxon>
        <taxon>PACMAD clade</taxon>
        <taxon>Panicoideae</taxon>
        <taxon>Panicodae</taxon>
        <taxon>Paniceae</taxon>
        <taxon>Cenchrinae</taxon>
        <taxon>Setaria</taxon>
    </lineage>
</organism>
<dbReference type="EnsemblPlants" id="KQL15473">
    <property type="protein sequence ID" value="KQL15473"/>
    <property type="gene ID" value="SETIT_023879mg"/>
</dbReference>
<proteinExistence type="predicted"/>
<accession>K3ZBF8</accession>
<reference evidence="1" key="2">
    <citation type="submission" date="2018-08" db="UniProtKB">
        <authorList>
            <consortium name="EnsemblPlants"/>
        </authorList>
    </citation>
    <scope>IDENTIFICATION</scope>
    <source>
        <strain evidence="1">Yugu1</strain>
    </source>
</reference>
<keyword evidence="2" id="KW-1185">Reference proteome</keyword>